<proteinExistence type="predicted"/>
<evidence type="ECO:0000313" key="2">
    <source>
        <dbReference type="Proteomes" id="UP000030104"/>
    </source>
</evidence>
<name>A0A0A2KKZ0_PENIT</name>
<organism evidence="1 2">
    <name type="scientific">Penicillium italicum</name>
    <name type="common">Blue mold</name>
    <dbReference type="NCBI Taxonomy" id="40296"/>
    <lineage>
        <taxon>Eukaryota</taxon>
        <taxon>Fungi</taxon>
        <taxon>Dikarya</taxon>
        <taxon>Ascomycota</taxon>
        <taxon>Pezizomycotina</taxon>
        <taxon>Eurotiomycetes</taxon>
        <taxon>Eurotiomycetidae</taxon>
        <taxon>Eurotiales</taxon>
        <taxon>Aspergillaceae</taxon>
        <taxon>Penicillium</taxon>
    </lineage>
</organism>
<keyword evidence="2" id="KW-1185">Reference proteome</keyword>
<reference evidence="1 2" key="1">
    <citation type="journal article" date="2015" name="Mol. Plant Microbe Interact.">
        <title>Genome, transcriptome, and functional analyses of Penicillium expansum provide new insights into secondary metabolism and pathogenicity.</title>
        <authorList>
            <person name="Ballester A.R."/>
            <person name="Marcet-Houben M."/>
            <person name="Levin E."/>
            <person name="Sela N."/>
            <person name="Selma-Lazaro C."/>
            <person name="Carmona L."/>
            <person name="Wisniewski M."/>
            <person name="Droby S."/>
            <person name="Gonzalez-Candelas L."/>
            <person name="Gabaldon T."/>
        </authorList>
    </citation>
    <scope>NUCLEOTIDE SEQUENCE [LARGE SCALE GENOMIC DNA]</scope>
    <source>
        <strain evidence="1 2">PHI-1</strain>
    </source>
</reference>
<dbReference type="OrthoDB" id="186462at2759"/>
<comment type="caution">
    <text evidence="1">The sequence shown here is derived from an EMBL/GenBank/DDBJ whole genome shotgun (WGS) entry which is preliminary data.</text>
</comment>
<gene>
    <name evidence="1" type="ORF">PITC_094250</name>
</gene>
<protein>
    <submittedName>
        <fullName evidence="1">Uncharacterized protein</fullName>
    </submittedName>
</protein>
<dbReference type="EMBL" id="JQGA01001278">
    <property type="protein sequence ID" value="KGO67556.1"/>
    <property type="molecule type" value="Genomic_DNA"/>
</dbReference>
<dbReference type="PhylomeDB" id="A0A0A2KKZ0"/>
<evidence type="ECO:0000313" key="1">
    <source>
        <dbReference type="EMBL" id="KGO67556.1"/>
    </source>
</evidence>
<dbReference type="Proteomes" id="UP000030104">
    <property type="component" value="Unassembled WGS sequence"/>
</dbReference>
<dbReference type="HOGENOM" id="CLU_3242345_0_0_1"/>
<dbReference type="AlphaFoldDB" id="A0A0A2KKZ0"/>
<dbReference type="STRING" id="40296.A0A0A2KKZ0"/>
<sequence>MNLLNINQSVRGHIDQELTSWLFYRKLAVDCSQSDLSLHGIAR</sequence>
<accession>A0A0A2KKZ0</accession>